<gene>
    <name evidence="2" type="ORF">Q0590_16355</name>
</gene>
<keyword evidence="3" id="KW-1185">Reference proteome</keyword>
<feature type="transmembrane region" description="Helical" evidence="1">
    <location>
        <begin position="340"/>
        <end position="362"/>
    </location>
</feature>
<keyword evidence="1" id="KW-1133">Transmembrane helix</keyword>
<dbReference type="RefSeq" id="WP_302038648.1">
    <property type="nucleotide sequence ID" value="NZ_JAUKPO010000008.1"/>
</dbReference>
<dbReference type="EMBL" id="JAUKPO010000008">
    <property type="protein sequence ID" value="MDO1447845.1"/>
    <property type="molecule type" value="Genomic_DNA"/>
</dbReference>
<comment type="caution">
    <text evidence="2">The sequence shown here is derived from an EMBL/GenBank/DDBJ whole genome shotgun (WGS) entry which is preliminary data.</text>
</comment>
<keyword evidence="1" id="KW-0812">Transmembrane</keyword>
<keyword evidence="1" id="KW-0472">Membrane</keyword>
<name>A0ABT8R6W5_9BACT</name>
<proteinExistence type="predicted"/>
<evidence type="ECO:0008006" key="4">
    <source>
        <dbReference type="Google" id="ProtNLM"/>
    </source>
</evidence>
<feature type="transmembrane region" description="Helical" evidence="1">
    <location>
        <begin position="188"/>
        <end position="221"/>
    </location>
</feature>
<organism evidence="2 3">
    <name type="scientific">Rhodocytophaga aerolata</name>
    <dbReference type="NCBI Taxonomy" id="455078"/>
    <lineage>
        <taxon>Bacteria</taxon>
        <taxon>Pseudomonadati</taxon>
        <taxon>Bacteroidota</taxon>
        <taxon>Cytophagia</taxon>
        <taxon>Cytophagales</taxon>
        <taxon>Rhodocytophagaceae</taxon>
        <taxon>Rhodocytophaga</taxon>
    </lineage>
</organism>
<evidence type="ECO:0000313" key="3">
    <source>
        <dbReference type="Proteomes" id="UP001168528"/>
    </source>
</evidence>
<feature type="transmembrane region" description="Helical" evidence="1">
    <location>
        <begin position="408"/>
        <end position="433"/>
    </location>
</feature>
<dbReference type="Proteomes" id="UP001168528">
    <property type="component" value="Unassembled WGS sequence"/>
</dbReference>
<feature type="transmembrane region" description="Helical" evidence="1">
    <location>
        <begin position="31"/>
        <end position="52"/>
    </location>
</feature>
<evidence type="ECO:0000256" key="1">
    <source>
        <dbReference type="SAM" id="Phobius"/>
    </source>
</evidence>
<feature type="transmembrane region" description="Helical" evidence="1">
    <location>
        <begin position="108"/>
        <end position="126"/>
    </location>
</feature>
<reference evidence="2" key="1">
    <citation type="submission" date="2023-07" db="EMBL/GenBank/DDBJ databases">
        <title>The genome sequence of Rhodocytophaga aerolata KACC 12507.</title>
        <authorList>
            <person name="Zhang X."/>
        </authorList>
    </citation>
    <scope>NUCLEOTIDE SEQUENCE</scope>
    <source>
        <strain evidence="2">KACC 12507</strain>
    </source>
</reference>
<sequence>MNWNATQVLTQESLQEQTLLSVRYKGAWQDCLFLGLILFLSVVLYITKIGFYSDDWAYFSILESTENSSLLENYRNLMGSPNLRSRPVQAFLQGLIYWLFGLQPLGHHIFNTSMVLLSMWLLYFILREMRQSRTMAVVIPLVFCLMPHYSTDRLWHSAFMVTLSMLLYFLSLYADLRFLLSAGVKSWVWKAVSVLSLAGSALSYEIFMPLFFVNPVLVGYLAWHVSKDTANAKSINKNWHFFYLLNLAAMVGVVLYKVSTATRMGTLGFAKQVEWFGHLIWKLAKISFSMFGVKLPGIVWTSANLYADKLMIGVSVIAGLLIFVYVYRSMKQSAEGKNNLFFACLTLIGLVLFVAGFGIFLVNTNAIITPTGISNRIFLASAMGAAVVFVGVIGWVSSLLSSMQVYRYTFSSLVALLCAGSLFTSNVIAAFWVDSYRQQKQVVADIIEKFPQLPGKSTLLLDGICPYAGPAVVFESSWDLAGAIQIAYRDTTIHADIVTPNLQIEENGMVTLMYGGANRTFHGYSNQLFVYHIGRKSVHSLPDAKAAEAYFQTYNPDYDNNCPPAMEGMGAGIF</sequence>
<feature type="transmembrane region" description="Helical" evidence="1">
    <location>
        <begin position="310"/>
        <end position="328"/>
    </location>
</feature>
<protein>
    <recommendedName>
        <fullName evidence="4">Glycosyltransferase RgtA/B/C/D-like domain-containing protein</fullName>
    </recommendedName>
</protein>
<feature type="transmembrane region" description="Helical" evidence="1">
    <location>
        <begin position="241"/>
        <end position="258"/>
    </location>
</feature>
<accession>A0ABT8R6W5</accession>
<evidence type="ECO:0000313" key="2">
    <source>
        <dbReference type="EMBL" id="MDO1447845.1"/>
    </source>
</evidence>
<feature type="transmembrane region" description="Helical" evidence="1">
    <location>
        <begin position="155"/>
        <end position="176"/>
    </location>
</feature>
<feature type="transmembrane region" description="Helical" evidence="1">
    <location>
        <begin position="377"/>
        <end position="396"/>
    </location>
</feature>